<gene>
    <name evidence="1" type="ORF">VA7868_03566</name>
</gene>
<sequence>MGLTTKEILQEYYVTGACIMSPYYFCLLLEQDEDSKDDPDEDGVKVRFAVHNLKNDPGKRWGKVQFDEGWASPSIVHTDKLNEYLVADRGGDVYYCGVGDNKQFEKSIEDSAGIWSLKNINGNIYGATIPRITYKRLGVNRWEELCDLSKLPGAQHSNRVGFYALDGFTEQDIYAIGGDRDVWHFDGKDWSPVDIGRETFICSCIVCADDGYVYIAGRGGIIARGRGDEWETHYPKKPSDNIWSITSYRGRVFAGTESETLIIGDDLIPRTYDFEGQLPSIAGRYMYSAYDRLLITNNDNQIAFFNGEKWLDINGCFDITEEEAQVLMSQNLEWIEQAQDDLEDLMDIINKVKK</sequence>
<dbReference type="EMBL" id="FQXZ01000039">
    <property type="protein sequence ID" value="SHI35291.1"/>
    <property type="molecule type" value="Genomic_DNA"/>
</dbReference>
<evidence type="ECO:0000313" key="2">
    <source>
        <dbReference type="Proteomes" id="UP000184608"/>
    </source>
</evidence>
<accession>A0A1M6AFU9</accession>
<protein>
    <submittedName>
        <fullName evidence="1">Uncharacterized protein</fullName>
    </submittedName>
</protein>
<proteinExistence type="predicted"/>
<organism evidence="1 2">
    <name type="scientific">Vibrio aerogenes CECT 7868</name>
    <dbReference type="NCBI Taxonomy" id="1216006"/>
    <lineage>
        <taxon>Bacteria</taxon>
        <taxon>Pseudomonadati</taxon>
        <taxon>Pseudomonadota</taxon>
        <taxon>Gammaproteobacteria</taxon>
        <taxon>Vibrionales</taxon>
        <taxon>Vibrionaceae</taxon>
        <taxon>Vibrio</taxon>
    </lineage>
</organism>
<dbReference type="STRING" id="1216006.VA7868_03566"/>
<dbReference type="OrthoDB" id="6829668at2"/>
<name>A0A1M6AFU9_9VIBR</name>
<reference evidence="1 2" key="1">
    <citation type="submission" date="2016-11" db="EMBL/GenBank/DDBJ databases">
        <authorList>
            <person name="Jaros S."/>
            <person name="Januszkiewicz K."/>
            <person name="Wedrychowicz H."/>
        </authorList>
    </citation>
    <scope>NUCLEOTIDE SEQUENCE [LARGE SCALE GENOMIC DNA]</scope>
    <source>
        <strain evidence="1 2">CECT 7868</strain>
    </source>
</reference>
<dbReference type="RefSeq" id="WP_139281658.1">
    <property type="nucleotide sequence ID" value="NZ_FQXZ01000039.1"/>
</dbReference>
<evidence type="ECO:0000313" key="1">
    <source>
        <dbReference type="EMBL" id="SHI35291.1"/>
    </source>
</evidence>
<dbReference type="Proteomes" id="UP000184608">
    <property type="component" value="Unassembled WGS sequence"/>
</dbReference>
<dbReference type="AlphaFoldDB" id="A0A1M6AFU9"/>
<keyword evidence="2" id="KW-1185">Reference proteome</keyword>